<dbReference type="SMART" id="SM00283">
    <property type="entry name" value="MA"/>
    <property type="match status" value="1"/>
</dbReference>
<protein>
    <submittedName>
        <fullName evidence="12">Methyl-accepting chemotaxis sensory transducer</fullName>
    </submittedName>
</protein>
<reference evidence="12 13" key="1">
    <citation type="journal article" date="2013" name="Environ. Microbiol.">
        <title>Complete genome, catabolic sub-proteomes and key-metabolites of Desulfobacula toluolica Tol2, a marine, aromatic compound-degrading, sulfate-reducing bacterium.</title>
        <authorList>
            <person name="Wohlbrand L."/>
            <person name="Jacob J.H."/>
            <person name="Kube M."/>
            <person name="Mussmann M."/>
            <person name="Jarling R."/>
            <person name="Beck A."/>
            <person name="Amann R."/>
            <person name="Wilkes H."/>
            <person name="Reinhardt R."/>
            <person name="Rabus R."/>
        </authorList>
    </citation>
    <scope>NUCLEOTIDE SEQUENCE [LARGE SCALE GENOMIC DNA]</scope>
    <source>
        <strain evidence="13">DSM 7467 / Tol2</strain>
    </source>
</reference>
<evidence type="ECO:0000256" key="5">
    <source>
        <dbReference type="ARBA" id="ARBA00022989"/>
    </source>
</evidence>
<keyword evidence="13" id="KW-1185">Reference proteome</keyword>
<evidence type="ECO:0000256" key="4">
    <source>
        <dbReference type="ARBA" id="ARBA00022692"/>
    </source>
</evidence>
<dbReference type="InterPro" id="IPR004089">
    <property type="entry name" value="MCPsignal_dom"/>
</dbReference>
<feature type="domain" description="Methyl-accepting transducer" evidence="11">
    <location>
        <begin position="322"/>
        <end position="551"/>
    </location>
</feature>
<gene>
    <name evidence="12" type="ordered locus">TOL2_C32000</name>
</gene>
<dbReference type="PANTHER" id="PTHR43531">
    <property type="entry name" value="PROTEIN ICFG"/>
    <property type="match status" value="1"/>
</dbReference>
<feature type="region of interest" description="Disordered" evidence="9">
    <location>
        <begin position="353"/>
        <end position="375"/>
    </location>
</feature>
<dbReference type="CDD" id="cd12912">
    <property type="entry name" value="PDC2_MCP_like"/>
    <property type="match status" value="1"/>
</dbReference>
<dbReference type="AlphaFoldDB" id="K0NMW9"/>
<dbReference type="STRING" id="651182.TOL2_C32000"/>
<dbReference type="CDD" id="cd12914">
    <property type="entry name" value="PDC1_DGC_like"/>
    <property type="match status" value="1"/>
</dbReference>
<evidence type="ECO:0000256" key="9">
    <source>
        <dbReference type="SAM" id="MobiDB-lite"/>
    </source>
</evidence>
<dbReference type="Gene3D" id="1.10.287.950">
    <property type="entry name" value="Methyl-accepting chemotaxis protein"/>
    <property type="match status" value="1"/>
</dbReference>
<keyword evidence="3" id="KW-0145">Chemotaxis</keyword>
<dbReference type="SUPFAM" id="SSF103190">
    <property type="entry name" value="Sensory domain-like"/>
    <property type="match status" value="1"/>
</dbReference>
<accession>K0NMW9</accession>
<dbReference type="HOGENOM" id="CLU_000445_107_12_7"/>
<dbReference type="RefSeq" id="WP_014958547.1">
    <property type="nucleotide sequence ID" value="NC_018645.1"/>
</dbReference>
<dbReference type="Pfam" id="PF00015">
    <property type="entry name" value="MCPsignal"/>
    <property type="match status" value="1"/>
</dbReference>
<dbReference type="PATRIC" id="fig|651182.5.peg.3782"/>
<feature type="compositionally biased region" description="Low complexity" evidence="9">
    <location>
        <begin position="353"/>
        <end position="365"/>
    </location>
</feature>
<name>K0NMW9_DESTT</name>
<evidence type="ECO:0000256" key="2">
    <source>
        <dbReference type="ARBA" id="ARBA00022475"/>
    </source>
</evidence>
<dbReference type="InterPro" id="IPR033479">
    <property type="entry name" value="dCache_1"/>
</dbReference>
<keyword evidence="4 10" id="KW-0812">Transmembrane</keyword>
<feature type="transmembrane region" description="Helical" evidence="10">
    <location>
        <begin position="9"/>
        <end position="30"/>
    </location>
</feature>
<dbReference type="GO" id="GO:0007165">
    <property type="term" value="P:signal transduction"/>
    <property type="evidence" value="ECO:0007669"/>
    <property type="project" value="UniProtKB-KW"/>
</dbReference>
<dbReference type="InterPro" id="IPR051310">
    <property type="entry name" value="MCP_chemotaxis"/>
</dbReference>
<evidence type="ECO:0000256" key="8">
    <source>
        <dbReference type="PROSITE-ProRule" id="PRU00284"/>
    </source>
</evidence>
<comment type="subcellular location">
    <subcellularLocation>
        <location evidence="1">Cell membrane</location>
        <topology evidence="1">Multi-pass membrane protein</topology>
    </subcellularLocation>
</comment>
<keyword evidence="6 10" id="KW-0472">Membrane</keyword>
<dbReference type="GO" id="GO:0006935">
    <property type="term" value="P:chemotaxis"/>
    <property type="evidence" value="ECO:0007669"/>
    <property type="project" value="UniProtKB-KW"/>
</dbReference>
<dbReference type="PANTHER" id="PTHR43531:SF11">
    <property type="entry name" value="METHYL-ACCEPTING CHEMOTAXIS PROTEIN 3"/>
    <property type="match status" value="1"/>
</dbReference>
<evidence type="ECO:0000256" key="3">
    <source>
        <dbReference type="ARBA" id="ARBA00022500"/>
    </source>
</evidence>
<sequence>MKFSLKNKFLVPTLAAVIVCLAAIFFMSYLKSSKALENAISDQLGYVSDSISKQLSSWIMERKNDAVNFSREDIFQNAAYESLRHGGEHKTASLRLKKIIENNAFFELIALADNQGEIIASSDSRHIGTMNVSDRNYFKQSMSGNVSVSGVIKSKISGKPIFCIASPVKQNNIIAGVLFEAVDLNHFIKTFVDSEQVEGLRYTYIIDNAGNVIAHPDKSKILTFNVRRYDFGYHMMEKRSGLIHYAYDGIDKIAAFTEEATMRWIVASTANKSEVFAPVTQIRNMNIIMGIACVIIIGGIMFLITRSVVNPINRIIKGMGEGARQVASASSQVSSTSRSLALGASQQAASIEETSSSIEEMSSMTKKTAENSSHADHLMKEANKVVAAANYSMDQLTHSMDDISKSSNKTSKIIKTIDEIAFQTNLLALNAAVEAARAGEAGVGFAVVADEVRNLAMRAAGAAKDTADLIEDTIKKVDAGSALVLKTCDSFNDVAKSTDKVGQLVVEISEASHEQSHGIEQVTAAIFDIDKVVQQTATDADESAFAAEQMNAQAEHLREYMNDLALLISGKNMPGQDKAMAANSQKHIKSSLEQKKALVNRQNEVSADQVITFDAKDEFKDFSLGFNNMITQS</sequence>
<dbReference type="OrthoDB" id="9765170at2"/>
<dbReference type="KEGG" id="dto:TOL2_C32000"/>
<keyword evidence="5 10" id="KW-1133">Transmembrane helix</keyword>
<evidence type="ECO:0000313" key="12">
    <source>
        <dbReference type="EMBL" id="CCK81358.1"/>
    </source>
</evidence>
<dbReference type="SUPFAM" id="SSF58104">
    <property type="entry name" value="Methyl-accepting chemotaxis protein (MCP) signaling domain"/>
    <property type="match status" value="1"/>
</dbReference>
<evidence type="ECO:0000256" key="10">
    <source>
        <dbReference type="SAM" id="Phobius"/>
    </source>
</evidence>
<evidence type="ECO:0000256" key="7">
    <source>
        <dbReference type="ARBA" id="ARBA00029447"/>
    </source>
</evidence>
<dbReference type="Gene3D" id="3.30.450.20">
    <property type="entry name" value="PAS domain"/>
    <property type="match status" value="2"/>
</dbReference>
<feature type="transmembrane region" description="Helical" evidence="10">
    <location>
        <begin position="287"/>
        <end position="309"/>
    </location>
</feature>
<evidence type="ECO:0000259" key="11">
    <source>
        <dbReference type="PROSITE" id="PS50111"/>
    </source>
</evidence>
<proteinExistence type="inferred from homology"/>
<dbReference type="Pfam" id="PF02743">
    <property type="entry name" value="dCache_1"/>
    <property type="match status" value="1"/>
</dbReference>
<dbReference type="GO" id="GO:0005886">
    <property type="term" value="C:plasma membrane"/>
    <property type="evidence" value="ECO:0007669"/>
    <property type="project" value="UniProtKB-SubCell"/>
</dbReference>
<keyword evidence="2" id="KW-1003">Cell membrane</keyword>
<evidence type="ECO:0000256" key="1">
    <source>
        <dbReference type="ARBA" id="ARBA00004651"/>
    </source>
</evidence>
<evidence type="ECO:0000256" key="6">
    <source>
        <dbReference type="ARBA" id="ARBA00023136"/>
    </source>
</evidence>
<comment type="similarity">
    <text evidence="7">Belongs to the methyl-accepting chemotaxis (MCP) protein family.</text>
</comment>
<dbReference type="EMBL" id="FO203503">
    <property type="protein sequence ID" value="CCK81358.1"/>
    <property type="molecule type" value="Genomic_DNA"/>
</dbReference>
<keyword evidence="8" id="KW-0807">Transducer</keyword>
<dbReference type="Proteomes" id="UP000007347">
    <property type="component" value="Chromosome"/>
</dbReference>
<organism evidence="12 13">
    <name type="scientific">Desulfobacula toluolica (strain DSM 7467 / Tol2)</name>
    <dbReference type="NCBI Taxonomy" id="651182"/>
    <lineage>
        <taxon>Bacteria</taxon>
        <taxon>Pseudomonadati</taxon>
        <taxon>Thermodesulfobacteriota</taxon>
        <taxon>Desulfobacteria</taxon>
        <taxon>Desulfobacterales</taxon>
        <taxon>Desulfobacteraceae</taxon>
        <taxon>Desulfobacula</taxon>
    </lineage>
</organism>
<dbReference type="PROSITE" id="PS50111">
    <property type="entry name" value="CHEMOTAXIS_TRANSDUC_2"/>
    <property type="match status" value="1"/>
</dbReference>
<dbReference type="GO" id="GO:0004888">
    <property type="term" value="F:transmembrane signaling receptor activity"/>
    <property type="evidence" value="ECO:0007669"/>
    <property type="project" value="TreeGrafter"/>
</dbReference>
<dbReference type="InterPro" id="IPR029151">
    <property type="entry name" value="Sensor-like_sf"/>
</dbReference>
<evidence type="ECO:0000313" key="13">
    <source>
        <dbReference type="Proteomes" id="UP000007347"/>
    </source>
</evidence>